<organism evidence="2 3">
    <name type="scientific">Pseudonocardia halophobica</name>
    <dbReference type="NCBI Taxonomy" id="29401"/>
    <lineage>
        <taxon>Bacteria</taxon>
        <taxon>Bacillati</taxon>
        <taxon>Actinomycetota</taxon>
        <taxon>Actinomycetes</taxon>
        <taxon>Pseudonocardiales</taxon>
        <taxon>Pseudonocardiaceae</taxon>
        <taxon>Pseudonocardia</taxon>
    </lineage>
</organism>
<protein>
    <submittedName>
        <fullName evidence="2">Uncharacterized protein</fullName>
    </submittedName>
</protein>
<dbReference type="RefSeq" id="WP_051737369.1">
    <property type="nucleotide sequence ID" value="NZ_BAAAUZ010000043.1"/>
</dbReference>
<accession>A0A9W6NW60</accession>
<dbReference type="AlphaFoldDB" id="A0A9W6NW60"/>
<proteinExistence type="predicted"/>
<dbReference type="Proteomes" id="UP001143463">
    <property type="component" value="Unassembled WGS sequence"/>
</dbReference>
<dbReference type="EMBL" id="BSFQ01000011">
    <property type="protein sequence ID" value="GLL12040.1"/>
    <property type="molecule type" value="Genomic_DNA"/>
</dbReference>
<comment type="caution">
    <text evidence="2">The sequence shown here is derived from an EMBL/GenBank/DDBJ whole genome shotgun (WGS) entry which is preliminary data.</text>
</comment>
<keyword evidence="3" id="KW-1185">Reference proteome</keyword>
<name>A0A9W6NW60_9PSEU</name>
<evidence type="ECO:0000313" key="3">
    <source>
        <dbReference type="Proteomes" id="UP001143463"/>
    </source>
</evidence>
<feature type="region of interest" description="Disordered" evidence="1">
    <location>
        <begin position="1"/>
        <end position="35"/>
    </location>
</feature>
<evidence type="ECO:0000256" key="1">
    <source>
        <dbReference type="SAM" id="MobiDB-lite"/>
    </source>
</evidence>
<feature type="compositionally biased region" description="Basic residues" evidence="1">
    <location>
        <begin position="1"/>
        <end position="11"/>
    </location>
</feature>
<reference evidence="2" key="1">
    <citation type="journal article" date="2014" name="Int. J. Syst. Evol. Microbiol.">
        <title>Complete genome sequence of Corynebacterium casei LMG S-19264T (=DSM 44701T), isolated from a smear-ripened cheese.</title>
        <authorList>
            <consortium name="US DOE Joint Genome Institute (JGI-PGF)"/>
            <person name="Walter F."/>
            <person name="Albersmeier A."/>
            <person name="Kalinowski J."/>
            <person name="Ruckert C."/>
        </authorList>
    </citation>
    <scope>NUCLEOTIDE SEQUENCE</scope>
    <source>
        <strain evidence="2">VKM Ac-1069</strain>
    </source>
</reference>
<feature type="compositionally biased region" description="Basic and acidic residues" evidence="1">
    <location>
        <begin position="24"/>
        <end position="35"/>
    </location>
</feature>
<gene>
    <name evidence="2" type="ORF">GCM10017577_31810</name>
</gene>
<evidence type="ECO:0000313" key="2">
    <source>
        <dbReference type="EMBL" id="GLL12040.1"/>
    </source>
</evidence>
<reference evidence="2" key="2">
    <citation type="submission" date="2023-01" db="EMBL/GenBank/DDBJ databases">
        <authorList>
            <person name="Sun Q."/>
            <person name="Evtushenko L."/>
        </authorList>
    </citation>
    <scope>NUCLEOTIDE SEQUENCE</scope>
    <source>
        <strain evidence="2">VKM Ac-1069</strain>
    </source>
</reference>
<sequence length="589" mass="64425">MSKRPRGRRPPKKDGRARTRRRDRRLEQRRRRDQEPDLVDRVALALEEHPLSLLELVSGILAILEPPRHPFGPEPSPDVPGFDDLVESFLGTDLHETSALLAVFAAFSDDELFRRRALREITGRADALPGWLADLGRTRVTSVREVAHVLGDGENHVLGVLLPDGTEFTTVVYVDHNVGTLVKDAFVLPAPAAAVVAQLEEIADDPDSVVRDLDPADARARIVEAMEQAAITYPPFETETWPACRALVRWVTGMLPAGGRGHEFPEWSGAQLADLTERFLRSPQGTGFDDPDHRELLESLLWFGSGSGTGDPLRWSPVNVEILLLDWVPRKIVADVPHLDRLPDLLRAFVRFCHAERGIRSVHTQDTLAAVDAFEAEYRQLIRADRRQGPEALLEALGVLDPPDPEWGLNELARAVGGRAVLDALSTEPLPDEPFDWTGVPEDVRPRVGEVLALVDSGCETLFDGGDAVEMRTACRRLLSRTAAADPVAFRRAARSEISAGTICWLVGRASDLVGGRGGLMVKDLAAHFGTGGGSFSQRAGVYLRALGIETPPGAGVELGSPDYLVGARRAAIAEARDGYRSRDDDLLT</sequence>